<evidence type="ECO:0000313" key="12">
    <source>
        <dbReference type="Proteomes" id="UP001230051"/>
    </source>
</evidence>
<evidence type="ECO:0000313" key="11">
    <source>
        <dbReference type="EMBL" id="KAK1153680.1"/>
    </source>
</evidence>
<dbReference type="InterPro" id="IPR013087">
    <property type="entry name" value="Znf_C2H2_type"/>
</dbReference>
<dbReference type="SUPFAM" id="SSF57667">
    <property type="entry name" value="beta-beta-alpha zinc fingers"/>
    <property type="match status" value="3"/>
</dbReference>
<evidence type="ECO:0000256" key="3">
    <source>
        <dbReference type="ARBA" id="ARBA00022723"/>
    </source>
</evidence>
<feature type="compositionally biased region" description="Polar residues" evidence="9">
    <location>
        <begin position="281"/>
        <end position="290"/>
    </location>
</feature>
<feature type="region of interest" description="Disordered" evidence="9">
    <location>
        <begin position="280"/>
        <end position="319"/>
    </location>
</feature>
<dbReference type="GO" id="GO:0005634">
    <property type="term" value="C:nucleus"/>
    <property type="evidence" value="ECO:0007669"/>
    <property type="project" value="UniProtKB-SubCell"/>
</dbReference>
<dbReference type="SMART" id="SM00355">
    <property type="entry name" value="ZnF_C2H2"/>
    <property type="match status" value="5"/>
</dbReference>
<dbReference type="InterPro" id="IPR036236">
    <property type="entry name" value="Znf_C2H2_sf"/>
</dbReference>
<reference evidence="11" key="1">
    <citation type="submission" date="2022-02" db="EMBL/GenBank/DDBJ databases">
        <title>Atlantic sturgeon de novo genome assembly.</title>
        <authorList>
            <person name="Stock M."/>
            <person name="Klopp C."/>
            <person name="Guiguen Y."/>
            <person name="Cabau C."/>
            <person name="Parinello H."/>
            <person name="Santidrian Yebra-Pimentel E."/>
            <person name="Kuhl H."/>
            <person name="Dirks R.P."/>
            <person name="Guessner J."/>
            <person name="Wuertz S."/>
            <person name="Du K."/>
            <person name="Schartl M."/>
        </authorList>
    </citation>
    <scope>NUCLEOTIDE SEQUENCE</scope>
    <source>
        <strain evidence="11">STURGEONOMICS-FGT-2020</strain>
        <tissue evidence="11">Whole blood</tissue>
    </source>
</reference>
<dbReference type="EMBL" id="JAGXEW010000040">
    <property type="protein sequence ID" value="KAK1153680.1"/>
    <property type="molecule type" value="Genomic_DNA"/>
</dbReference>
<evidence type="ECO:0000256" key="8">
    <source>
        <dbReference type="PROSITE-ProRule" id="PRU00042"/>
    </source>
</evidence>
<evidence type="ECO:0000256" key="9">
    <source>
        <dbReference type="SAM" id="MobiDB-lite"/>
    </source>
</evidence>
<evidence type="ECO:0000259" key="10">
    <source>
        <dbReference type="PROSITE" id="PS50157"/>
    </source>
</evidence>
<dbReference type="FunFam" id="3.30.160.60:FF:000352">
    <property type="entry name" value="zinc finger protein 3 homolog"/>
    <property type="match status" value="1"/>
</dbReference>
<evidence type="ECO:0000256" key="4">
    <source>
        <dbReference type="ARBA" id="ARBA00022737"/>
    </source>
</evidence>
<dbReference type="PANTHER" id="PTHR24381">
    <property type="entry name" value="ZINC FINGER PROTEIN"/>
    <property type="match status" value="1"/>
</dbReference>
<name>A0AAD8CNB4_ACIOX</name>
<evidence type="ECO:0000256" key="1">
    <source>
        <dbReference type="ARBA" id="ARBA00004123"/>
    </source>
</evidence>
<evidence type="ECO:0000256" key="7">
    <source>
        <dbReference type="ARBA" id="ARBA00023242"/>
    </source>
</evidence>
<feature type="domain" description="C2H2-type" evidence="10">
    <location>
        <begin position="416"/>
        <end position="443"/>
    </location>
</feature>
<feature type="domain" description="C2H2-type" evidence="10">
    <location>
        <begin position="527"/>
        <end position="550"/>
    </location>
</feature>
<dbReference type="FunFam" id="3.30.160.60:FF:001498">
    <property type="entry name" value="Zinc finger protein 404"/>
    <property type="match status" value="1"/>
</dbReference>
<dbReference type="PROSITE" id="PS00028">
    <property type="entry name" value="ZINC_FINGER_C2H2_1"/>
    <property type="match status" value="5"/>
</dbReference>
<keyword evidence="5 8" id="KW-0863">Zinc-finger</keyword>
<sequence>MDLRMSVSHFKGELVPTIEQAVKAAVDVVVCELAKLIDSKLVDFQIEMEKENASLKMRLEMSDNEVNVMRGYLNTAGISLLNSNCNKQTSRKNNNEIFALPGRGSGNITDSCVPLFNDKVNDAVGENSIGFARCLSTAKRDCVSNPVPSIEIRDPVHAINRDCRARQQDIAQSEQELLIRVHDYEPVSDTWIPEWGRTVKGTEDETCLPDTENKAKTCPESVQIIEVTVGGKHTELVSEVEPGCIKQEALEQQSGSEETCSIIEEGTDLGSILGRPHSTRLHTSTGNCRSTPALADSPVELSHSNEGERRMPSTSRTALDTKEQHGSCILSHQNLSYKQQQGMQVGKTHQEEYWQSMRTETVRFQNSSLPQLDLPFVKGTTQQMCSLETPETSSGKKSSQLENLSRHLGTQAGKRWFCNVCRKSFRHLVAYRQHQRVHMRETPHRCNECGISFARVENLKVHQQIHTGGKLYHCIECGQSFSLFESYKQHQRVHTGETNRCSVCGKSFSRSANLKRHQLIHTGEKPFRCTQCGQMFRHSGAFKRHQRLHT</sequence>
<feature type="domain" description="C2H2-type" evidence="10">
    <location>
        <begin position="444"/>
        <end position="471"/>
    </location>
</feature>
<dbReference type="GO" id="GO:0000977">
    <property type="term" value="F:RNA polymerase II transcription regulatory region sequence-specific DNA binding"/>
    <property type="evidence" value="ECO:0007669"/>
    <property type="project" value="TreeGrafter"/>
</dbReference>
<evidence type="ECO:0000256" key="5">
    <source>
        <dbReference type="ARBA" id="ARBA00022771"/>
    </source>
</evidence>
<evidence type="ECO:0000256" key="6">
    <source>
        <dbReference type="ARBA" id="ARBA00022833"/>
    </source>
</evidence>
<keyword evidence="6" id="KW-0862">Zinc</keyword>
<protein>
    <submittedName>
        <fullName evidence="11">Zinc finger protein 397-like</fullName>
    </submittedName>
</protein>
<comment type="caution">
    <text evidence="11">The sequence shown here is derived from an EMBL/GenBank/DDBJ whole genome shotgun (WGS) entry which is preliminary data.</text>
</comment>
<feature type="domain" description="C2H2-type" evidence="10">
    <location>
        <begin position="499"/>
        <end position="526"/>
    </location>
</feature>
<proteinExistence type="inferred from homology"/>
<dbReference type="Pfam" id="PF00096">
    <property type="entry name" value="zf-C2H2"/>
    <property type="match status" value="4"/>
</dbReference>
<dbReference type="AlphaFoldDB" id="A0AAD8CNB4"/>
<keyword evidence="3" id="KW-0479">Metal-binding</keyword>
<dbReference type="PROSITE" id="PS50157">
    <property type="entry name" value="ZINC_FINGER_C2H2_2"/>
    <property type="match status" value="5"/>
</dbReference>
<dbReference type="GO" id="GO:0008270">
    <property type="term" value="F:zinc ion binding"/>
    <property type="evidence" value="ECO:0007669"/>
    <property type="project" value="UniProtKB-KW"/>
</dbReference>
<accession>A0AAD8CNB4</accession>
<dbReference type="GO" id="GO:0000981">
    <property type="term" value="F:DNA-binding transcription factor activity, RNA polymerase II-specific"/>
    <property type="evidence" value="ECO:0007669"/>
    <property type="project" value="TreeGrafter"/>
</dbReference>
<dbReference type="FunFam" id="3.30.160.60:FF:002343">
    <property type="entry name" value="Zinc finger protein 33A"/>
    <property type="match status" value="2"/>
</dbReference>
<keyword evidence="7" id="KW-0539">Nucleus</keyword>
<dbReference type="Gene3D" id="3.30.160.60">
    <property type="entry name" value="Classic Zinc Finger"/>
    <property type="match status" value="5"/>
</dbReference>
<keyword evidence="12" id="KW-1185">Reference proteome</keyword>
<comment type="similarity">
    <text evidence="2">Belongs to the krueppel C2H2-type zinc-finger protein family.</text>
</comment>
<dbReference type="Proteomes" id="UP001230051">
    <property type="component" value="Unassembled WGS sequence"/>
</dbReference>
<keyword evidence="4" id="KW-0677">Repeat</keyword>
<feature type="domain" description="C2H2-type" evidence="10">
    <location>
        <begin position="472"/>
        <end position="499"/>
    </location>
</feature>
<comment type="subcellular location">
    <subcellularLocation>
        <location evidence="1">Nucleus</location>
    </subcellularLocation>
</comment>
<dbReference type="PANTHER" id="PTHR24381:SF445">
    <property type="entry name" value="GASTRULA ZINC FINGER PROTEIN XLCGF28.1-LIKE-RELATED"/>
    <property type="match status" value="1"/>
</dbReference>
<evidence type="ECO:0000256" key="2">
    <source>
        <dbReference type="ARBA" id="ARBA00006991"/>
    </source>
</evidence>
<gene>
    <name evidence="11" type="ORF">AOXY_G29809</name>
</gene>
<organism evidence="11 12">
    <name type="scientific">Acipenser oxyrinchus oxyrinchus</name>
    <dbReference type="NCBI Taxonomy" id="40147"/>
    <lineage>
        <taxon>Eukaryota</taxon>
        <taxon>Metazoa</taxon>
        <taxon>Chordata</taxon>
        <taxon>Craniata</taxon>
        <taxon>Vertebrata</taxon>
        <taxon>Euteleostomi</taxon>
        <taxon>Actinopterygii</taxon>
        <taxon>Chondrostei</taxon>
        <taxon>Acipenseriformes</taxon>
        <taxon>Acipenseridae</taxon>
        <taxon>Acipenser</taxon>
    </lineage>
</organism>